<accession>A0ACC0KIY7</accession>
<dbReference type="Proteomes" id="UP001064048">
    <property type="component" value="Chromosome 17"/>
</dbReference>
<organism evidence="1 2">
    <name type="scientific">Choristoneura fumiferana</name>
    <name type="common">Spruce budworm moth</name>
    <name type="synonym">Archips fumiferana</name>
    <dbReference type="NCBI Taxonomy" id="7141"/>
    <lineage>
        <taxon>Eukaryota</taxon>
        <taxon>Metazoa</taxon>
        <taxon>Ecdysozoa</taxon>
        <taxon>Arthropoda</taxon>
        <taxon>Hexapoda</taxon>
        <taxon>Insecta</taxon>
        <taxon>Pterygota</taxon>
        <taxon>Neoptera</taxon>
        <taxon>Endopterygota</taxon>
        <taxon>Lepidoptera</taxon>
        <taxon>Glossata</taxon>
        <taxon>Ditrysia</taxon>
        <taxon>Tortricoidea</taxon>
        <taxon>Tortricidae</taxon>
        <taxon>Tortricinae</taxon>
        <taxon>Choristoneura</taxon>
    </lineage>
</organism>
<protein>
    <submittedName>
        <fullName evidence="1">Uncharacterized protein</fullName>
    </submittedName>
</protein>
<reference evidence="1 2" key="1">
    <citation type="journal article" date="2022" name="Genome Biol. Evol.">
        <title>The Spruce Budworm Genome: Reconstructing the Evolutionary History of Antifreeze Proteins.</title>
        <authorList>
            <person name="Beliveau C."/>
            <person name="Gagne P."/>
            <person name="Picq S."/>
            <person name="Vernygora O."/>
            <person name="Keeling C.I."/>
            <person name="Pinkney K."/>
            <person name="Doucet D."/>
            <person name="Wen F."/>
            <person name="Johnston J.S."/>
            <person name="Maaroufi H."/>
            <person name="Boyle B."/>
            <person name="Laroche J."/>
            <person name="Dewar K."/>
            <person name="Juretic N."/>
            <person name="Blackburn G."/>
            <person name="Nisole A."/>
            <person name="Brunet B."/>
            <person name="Brandao M."/>
            <person name="Lumley L."/>
            <person name="Duan J."/>
            <person name="Quan G."/>
            <person name="Lucarotti C.J."/>
            <person name="Roe A.D."/>
            <person name="Sperling F.A.H."/>
            <person name="Levesque R.C."/>
            <person name="Cusson M."/>
        </authorList>
    </citation>
    <scope>NUCLEOTIDE SEQUENCE [LARGE SCALE GENOMIC DNA]</scope>
    <source>
        <strain evidence="1">Glfc:IPQL:Cfum</strain>
    </source>
</reference>
<name>A0ACC0KIY7_CHOFU</name>
<sequence>MGCDDNGFQAFMSALYNLIDGPVTSFRENFVCPNQQKYPWYHRQFKRVPTIDQCFTDDVLCDFEANSQYKRDRAVDSEILSILRQRFEDCMMFEAPDINVCKPLYEKYKDSEEAWFIKYGDLGAYGDARKAFMKQKHRLAWEKKFGPLSAKK</sequence>
<evidence type="ECO:0000313" key="1">
    <source>
        <dbReference type="EMBL" id="KAI8436439.1"/>
    </source>
</evidence>
<evidence type="ECO:0000313" key="2">
    <source>
        <dbReference type="Proteomes" id="UP001064048"/>
    </source>
</evidence>
<keyword evidence="2" id="KW-1185">Reference proteome</keyword>
<proteinExistence type="predicted"/>
<dbReference type="EMBL" id="CM046117">
    <property type="protein sequence ID" value="KAI8436439.1"/>
    <property type="molecule type" value="Genomic_DNA"/>
</dbReference>
<comment type="caution">
    <text evidence="1">The sequence shown here is derived from an EMBL/GenBank/DDBJ whole genome shotgun (WGS) entry which is preliminary data.</text>
</comment>
<gene>
    <name evidence="1" type="ORF">MSG28_010022</name>
</gene>